<evidence type="ECO:0000256" key="3">
    <source>
        <dbReference type="ARBA" id="ARBA00022695"/>
    </source>
</evidence>
<sequence>MVLSRLKRSFSCLIWDENFEKQTLKITRGLHPSDTNFPWARLSACAEIFIRRQKNIDILPGIDEFLIDLVEKCSSKDIALAACAHLLSIDAVQNLLSKSKPLLGSIPGLLSYTQIILAINYHKPQIFNEDDAKYARTVHQLLSQSVHDPASVLRPLVTLIGHGVPQCSYLGECLDALARQACLILSTRMEAFKASADWFAAYADAPWLRDDFKDLSNRHHAHPNDVRIVEILNQTFPSWSSWAAWEPNEATLEAYTAHLSTRPRDKSLIKDLLALEGPDFDVNNAFRRKYATMREQLFSVNRTKLDQQCGTVRFDFSGSGPNHIRATLDVLNKLIVDVCLKDTGVDGNCRMSLLQQVCLSGSINEEKLSLLKAAFDTESATIISAVREVKMADAEGRDPDIEQLSILFKALDWDASTELRRLLGQSVVASMCRHLEEMQGMLKTVVNADRNWTLADLQLLETLQAFGETCVRVPKLKSYFPEEIKAALERWPEKWEMQECNQIILFARAQLCTYTKWVILQVETYVLNRLIPSWPLSIDYRSSHHATEFVEPLLHVWRSNKDHDRRHLALVAAHPDTNPDPHLRLKCLQQLEFIDDKFLQVLKLLSENDKTKAAGEACVLYSRALVVEEHLIETWRLPLRPIILEDSERLEICALQTLSVENWISWVDDLGVIFPDMIQPTHESPSFFLTYDIHTWMQTLRSNLATLKRLESREGMRHSDAVTCILRGGDVHLRHELERIIEFLNVADFTNVACEEDTFIALIKRLDRNGRNAKAIRTAIFQVNMATIPGVEACLHVLDSYQEVSLQVAETMLACWLNNESMTDRDRLALEAVAVVLEIDAGNPGEPALDSLEAANVHLDERYQALIAEAVRLEGLRIAFKVKDPNWIALVLKELDVEDSFPLEDIMHSLPLELIDVVERISRDEVEFQLPLTKLTALQKKALGSGTAQSLLVRFSPGFDGLPPNFCLHWDHEPKELAINGHSPCIAFPGSEPEERSCYGRPTPGVYQLSRIFSLHLIEHGFSSLQDLYNLLLSELANFHTKCLVCAVPHAYNTRRATVCPDPRCLATYKKTDIDVRISDLRHDPAVVDLLLSMAYSCSDMSLLPDCPTKDINRLKQIINNLPAITSLQNNHRLEKTIPTATNILSWALTSYRGFLVSATANLKIPSFPSSRQFLLANASPQLERAFDTNYQKHNKTSRVVFHGTTMERMYAILSQGLKDLSGTPLQRHGHAFGNGIYISSEPKTAWAYAAQGSPGWGNSDLGNRRVLLACELTGNWTPVSGDILVVTEPSCLMVRYLFLLPNQADVPIAAHVVPALSSVFAGLRSGAL</sequence>
<protein>
    <recommendedName>
        <fullName evidence="5">PARP catalytic domain-containing protein</fullName>
    </recommendedName>
</protein>
<keyword evidence="4" id="KW-0520">NAD</keyword>
<accession>A0A517LMB8</accession>
<dbReference type="EMBL" id="CP042200">
    <property type="protein sequence ID" value="QDS76788.1"/>
    <property type="molecule type" value="Genomic_DNA"/>
</dbReference>
<keyword evidence="2" id="KW-0808">Transferase</keyword>
<proteinExistence type="predicted"/>
<dbReference type="InterPro" id="IPR012317">
    <property type="entry name" value="Poly(ADP-ribose)pol_cat_dom"/>
</dbReference>
<dbReference type="PANTHER" id="PTHR21328">
    <property type="entry name" value="POLY ADP-RIBOSE POLYMERASE FAMILY, MEMBER PARP"/>
    <property type="match status" value="1"/>
</dbReference>
<organism evidence="6 7">
    <name type="scientific">Venturia effusa</name>
    <dbReference type="NCBI Taxonomy" id="50376"/>
    <lineage>
        <taxon>Eukaryota</taxon>
        <taxon>Fungi</taxon>
        <taxon>Dikarya</taxon>
        <taxon>Ascomycota</taxon>
        <taxon>Pezizomycotina</taxon>
        <taxon>Dothideomycetes</taxon>
        <taxon>Pleosporomycetidae</taxon>
        <taxon>Venturiales</taxon>
        <taxon>Venturiaceae</taxon>
        <taxon>Venturia</taxon>
    </lineage>
</organism>
<evidence type="ECO:0000256" key="1">
    <source>
        <dbReference type="ARBA" id="ARBA00022676"/>
    </source>
</evidence>
<dbReference type="Pfam" id="PF00644">
    <property type="entry name" value="PARP"/>
    <property type="match status" value="1"/>
</dbReference>
<dbReference type="SUPFAM" id="SSF56399">
    <property type="entry name" value="ADP-ribosylation"/>
    <property type="match status" value="1"/>
</dbReference>
<keyword evidence="1" id="KW-0328">Glycosyltransferase</keyword>
<evidence type="ECO:0000313" key="7">
    <source>
        <dbReference type="Proteomes" id="UP000316270"/>
    </source>
</evidence>
<dbReference type="OrthoDB" id="109543at2759"/>
<dbReference type="InterPro" id="IPR051838">
    <property type="entry name" value="ARTD_PARP"/>
</dbReference>
<dbReference type="STRING" id="50376.A0A517LMB8"/>
<evidence type="ECO:0000313" key="6">
    <source>
        <dbReference type="EMBL" id="QDS76788.1"/>
    </source>
</evidence>
<feature type="domain" description="PARP catalytic" evidence="5">
    <location>
        <begin position="1185"/>
        <end position="1276"/>
    </location>
</feature>
<dbReference type="Proteomes" id="UP000316270">
    <property type="component" value="Chromosome 16"/>
</dbReference>
<evidence type="ECO:0000256" key="4">
    <source>
        <dbReference type="ARBA" id="ARBA00023027"/>
    </source>
</evidence>
<name>A0A517LMB8_9PEZI</name>
<evidence type="ECO:0000259" key="5">
    <source>
        <dbReference type="Pfam" id="PF00644"/>
    </source>
</evidence>
<evidence type="ECO:0000256" key="2">
    <source>
        <dbReference type="ARBA" id="ARBA00022679"/>
    </source>
</evidence>
<dbReference type="GO" id="GO:0003950">
    <property type="term" value="F:NAD+ poly-ADP-ribosyltransferase activity"/>
    <property type="evidence" value="ECO:0007669"/>
    <property type="project" value="InterPro"/>
</dbReference>
<keyword evidence="7" id="KW-1185">Reference proteome</keyword>
<reference evidence="6 7" key="1">
    <citation type="submission" date="2019-07" db="EMBL/GenBank/DDBJ databases">
        <title>Finished genome of Venturia effusa.</title>
        <authorList>
            <person name="Young C.A."/>
            <person name="Cox M.P."/>
            <person name="Ganley A.R.D."/>
            <person name="David W.J."/>
        </authorList>
    </citation>
    <scope>NUCLEOTIDE SEQUENCE [LARGE SCALE GENOMIC DNA]</scope>
    <source>
        <strain evidence="7">albino</strain>
    </source>
</reference>
<gene>
    <name evidence="6" type="ORF">FKW77_002231</name>
</gene>
<keyword evidence="3" id="KW-0548">Nucleotidyltransferase</keyword>
<dbReference type="Gene3D" id="3.90.228.10">
    <property type="match status" value="1"/>
</dbReference>
<dbReference type="GO" id="GO:0016779">
    <property type="term" value="F:nucleotidyltransferase activity"/>
    <property type="evidence" value="ECO:0007669"/>
    <property type="project" value="UniProtKB-KW"/>
</dbReference>